<dbReference type="Proteomes" id="UP001054902">
    <property type="component" value="Unassembled WGS sequence"/>
</dbReference>
<dbReference type="AlphaFoldDB" id="A0AAD3CLJ5"/>
<keyword evidence="4" id="KW-1185">Reference proteome</keyword>
<name>A0AAD3CLJ5_9STRA</name>
<organism evidence="3 4">
    <name type="scientific">Chaetoceros tenuissimus</name>
    <dbReference type="NCBI Taxonomy" id="426638"/>
    <lineage>
        <taxon>Eukaryota</taxon>
        <taxon>Sar</taxon>
        <taxon>Stramenopiles</taxon>
        <taxon>Ochrophyta</taxon>
        <taxon>Bacillariophyta</taxon>
        <taxon>Coscinodiscophyceae</taxon>
        <taxon>Chaetocerotophycidae</taxon>
        <taxon>Chaetocerotales</taxon>
        <taxon>Chaetocerotaceae</taxon>
        <taxon>Chaetoceros</taxon>
    </lineage>
</organism>
<keyword evidence="2" id="KW-0732">Signal</keyword>
<comment type="caution">
    <text evidence="3">The sequence shown here is derived from an EMBL/GenBank/DDBJ whole genome shotgun (WGS) entry which is preliminary data.</text>
</comment>
<dbReference type="EMBL" id="BLLK01000027">
    <property type="protein sequence ID" value="GFH48297.1"/>
    <property type="molecule type" value="Genomic_DNA"/>
</dbReference>
<protein>
    <submittedName>
        <fullName evidence="3">Uncharacterized protein</fullName>
    </submittedName>
</protein>
<evidence type="ECO:0000313" key="3">
    <source>
        <dbReference type="EMBL" id="GFH48297.1"/>
    </source>
</evidence>
<feature type="chain" id="PRO_5042095640" evidence="2">
    <location>
        <begin position="23"/>
        <end position="220"/>
    </location>
</feature>
<feature type="signal peptide" evidence="2">
    <location>
        <begin position="1"/>
        <end position="22"/>
    </location>
</feature>
<feature type="region of interest" description="Disordered" evidence="1">
    <location>
        <begin position="59"/>
        <end position="88"/>
    </location>
</feature>
<gene>
    <name evidence="3" type="ORF">CTEN210_04773</name>
</gene>
<proteinExistence type="predicted"/>
<evidence type="ECO:0000313" key="4">
    <source>
        <dbReference type="Proteomes" id="UP001054902"/>
    </source>
</evidence>
<accession>A0AAD3CLJ5</accession>
<sequence>MKSVLNTLVYFIFASAVVTTNAFVPPRNSRVISSETNSFTNTPYENEIYASTVVAPPEEKTKKGLGGNDSGFFGGSSEEENISPGEISKRNDAPLEYLEDEWATRNPDDPFHILLLDTTFTKNERVTVNYVVGCLDYVLGMPNDEAKELVEICVVNGLSCLGTWEREECLKLGRQLQIRDLAVRVVPYCEGGSRYWQMKNADASSSGAGEDGIFGGSGFD</sequence>
<feature type="compositionally biased region" description="Gly residues" evidence="1">
    <location>
        <begin position="64"/>
        <end position="74"/>
    </location>
</feature>
<evidence type="ECO:0000256" key="1">
    <source>
        <dbReference type="SAM" id="MobiDB-lite"/>
    </source>
</evidence>
<reference evidence="3 4" key="1">
    <citation type="journal article" date="2021" name="Sci. Rep.">
        <title>The genome of the diatom Chaetoceros tenuissimus carries an ancient integrated fragment of an extant virus.</title>
        <authorList>
            <person name="Hongo Y."/>
            <person name="Kimura K."/>
            <person name="Takaki Y."/>
            <person name="Yoshida Y."/>
            <person name="Baba S."/>
            <person name="Kobayashi G."/>
            <person name="Nagasaki K."/>
            <person name="Hano T."/>
            <person name="Tomaru Y."/>
        </authorList>
    </citation>
    <scope>NUCLEOTIDE SEQUENCE [LARGE SCALE GENOMIC DNA]</scope>
    <source>
        <strain evidence="3 4">NIES-3715</strain>
    </source>
</reference>
<evidence type="ECO:0000256" key="2">
    <source>
        <dbReference type="SAM" id="SignalP"/>
    </source>
</evidence>